<accession>A0A381YD19</accession>
<dbReference type="InterPro" id="IPR036979">
    <property type="entry name" value="CM_dom_sf"/>
</dbReference>
<dbReference type="EMBL" id="UINC01017823">
    <property type="protein sequence ID" value="SVA74317.1"/>
    <property type="molecule type" value="Genomic_DNA"/>
</dbReference>
<evidence type="ECO:0000256" key="1">
    <source>
        <dbReference type="ARBA" id="ARBA00023235"/>
    </source>
</evidence>
<dbReference type="SMART" id="SM00830">
    <property type="entry name" value="CM_2"/>
    <property type="match status" value="1"/>
</dbReference>
<feature type="domain" description="Chorismate mutase" evidence="3">
    <location>
        <begin position="14"/>
        <end position="104"/>
    </location>
</feature>
<feature type="coiled-coil region" evidence="2">
    <location>
        <begin position="13"/>
        <end position="40"/>
    </location>
</feature>
<name>A0A381YD19_9ZZZZ</name>
<dbReference type="AlphaFoldDB" id="A0A381YD19"/>
<dbReference type="GO" id="GO:0004106">
    <property type="term" value="F:chorismate mutase activity"/>
    <property type="evidence" value="ECO:0007669"/>
    <property type="project" value="InterPro"/>
</dbReference>
<dbReference type="GO" id="GO:0009697">
    <property type="term" value="P:salicylic acid biosynthetic process"/>
    <property type="evidence" value="ECO:0007669"/>
    <property type="project" value="TreeGrafter"/>
</dbReference>
<reference evidence="4" key="1">
    <citation type="submission" date="2018-05" db="EMBL/GenBank/DDBJ databases">
        <authorList>
            <person name="Lanie J.A."/>
            <person name="Ng W.-L."/>
            <person name="Kazmierczak K.M."/>
            <person name="Andrzejewski T.M."/>
            <person name="Davidsen T.M."/>
            <person name="Wayne K.J."/>
            <person name="Tettelin H."/>
            <person name="Glass J.I."/>
            <person name="Rusch D."/>
            <person name="Podicherti R."/>
            <person name="Tsui H.-C.T."/>
            <person name="Winkler M.E."/>
        </authorList>
    </citation>
    <scope>NUCLEOTIDE SEQUENCE</scope>
</reference>
<proteinExistence type="predicted"/>
<dbReference type="PANTHER" id="PTHR38041">
    <property type="entry name" value="CHORISMATE MUTASE"/>
    <property type="match status" value="1"/>
</dbReference>
<sequence length="114" mass="13497">MVEKKRMRDGRFREVAAEQIDKFRDRIDRIDEELVRLLNKRAGCALEIGQIKHSSSIEVYQPTREREVIDHVHAVSRGPISRMSLTRLFKQIIDETRRMEDDRNSSGMDEEEIK</sequence>
<dbReference type="SUPFAM" id="SSF48600">
    <property type="entry name" value="Chorismate mutase II"/>
    <property type="match status" value="1"/>
</dbReference>
<dbReference type="InterPro" id="IPR051331">
    <property type="entry name" value="Chorismate_mutase-related"/>
</dbReference>
<dbReference type="InterPro" id="IPR036263">
    <property type="entry name" value="Chorismate_II_sf"/>
</dbReference>
<evidence type="ECO:0000256" key="2">
    <source>
        <dbReference type="SAM" id="Coils"/>
    </source>
</evidence>
<dbReference type="Gene3D" id="1.20.59.10">
    <property type="entry name" value="Chorismate mutase"/>
    <property type="match status" value="1"/>
</dbReference>
<organism evidence="4">
    <name type="scientific">marine metagenome</name>
    <dbReference type="NCBI Taxonomy" id="408172"/>
    <lineage>
        <taxon>unclassified sequences</taxon>
        <taxon>metagenomes</taxon>
        <taxon>ecological metagenomes</taxon>
    </lineage>
</organism>
<evidence type="ECO:0000313" key="4">
    <source>
        <dbReference type="EMBL" id="SVA74317.1"/>
    </source>
</evidence>
<dbReference type="PROSITE" id="PS51168">
    <property type="entry name" value="CHORISMATE_MUT_2"/>
    <property type="match status" value="1"/>
</dbReference>
<evidence type="ECO:0000259" key="3">
    <source>
        <dbReference type="PROSITE" id="PS51168"/>
    </source>
</evidence>
<dbReference type="GO" id="GO:0046417">
    <property type="term" value="P:chorismate metabolic process"/>
    <property type="evidence" value="ECO:0007669"/>
    <property type="project" value="InterPro"/>
</dbReference>
<dbReference type="Pfam" id="PF01817">
    <property type="entry name" value="CM_2"/>
    <property type="match status" value="1"/>
</dbReference>
<gene>
    <name evidence="4" type="ORF">METZ01_LOCUS127171</name>
</gene>
<protein>
    <recommendedName>
        <fullName evidence="3">Chorismate mutase domain-containing protein</fullName>
    </recommendedName>
</protein>
<keyword evidence="1" id="KW-0413">Isomerase</keyword>
<dbReference type="PANTHER" id="PTHR38041:SF1">
    <property type="entry name" value="CHORISMATE MUTASE"/>
    <property type="match status" value="1"/>
</dbReference>
<keyword evidence="2" id="KW-0175">Coiled coil</keyword>
<dbReference type="InterPro" id="IPR002701">
    <property type="entry name" value="CM_II_prokaryot"/>
</dbReference>